<proteinExistence type="predicted"/>
<dbReference type="AlphaFoldDB" id="A0A0D3HFR9"/>
<dbReference type="PANTHER" id="PTHR31960">
    <property type="entry name" value="F-BOX PROTEIN PP2-A15"/>
    <property type="match status" value="1"/>
</dbReference>
<dbReference type="Proteomes" id="UP000026960">
    <property type="component" value="Chromosome 10"/>
</dbReference>
<dbReference type="SUPFAM" id="SSF81383">
    <property type="entry name" value="F-box domain"/>
    <property type="match status" value="1"/>
</dbReference>
<dbReference type="HOGENOM" id="CLU_560666_0_0_1"/>
<dbReference type="InterPro" id="IPR036047">
    <property type="entry name" value="F-box-like_dom_sf"/>
</dbReference>
<reference evidence="1" key="1">
    <citation type="journal article" date="2009" name="Rice">
        <title>De Novo Next Generation Sequencing of Plant Genomes.</title>
        <authorList>
            <person name="Rounsley S."/>
            <person name="Marri P.R."/>
            <person name="Yu Y."/>
            <person name="He R."/>
            <person name="Sisneros N."/>
            <person name="Goicoechea J.L."/>
            <person name="Lee S.J."/>
            <person name="Angelova A."/>
            <person name="Kudrna D."/>
            <person name="Luo M."/>
            <person name="Affourtit J."/>
            <person name="Desany B."/>
            <person name="Knight J."/>
            <person name="Niazi F."/>
            <person name="Egholm M."/>
            <person name="Wing R.A."/>
        </authorList>
    </citation>
    <scope>NUCLEOTIDE SEQUENCE [LARGE SCALE GENOMIC DNA]</scope>
    <source>
        <strain evidence="1">cv. IRGC 105608</strain>
    </source>
</reference>
<protein>
    <recommendedName>
        <fullName evidence="3">F-box domain-containing protein</fullName>
    </recommendedName>
</protein>
<evidence type="ECO:0000313" key="2">
    <source>
        <dbReference type="Proteomes" id="UP000026960"/>
    </source>
</evidence>
<name>A0A0D3HFR9_9ORYZ</name>
<dbReference type="STRING" id="65489.A0A0D3HFR9"/>
<dbReference type="Gramene" id="OBART10G16130.1">
    <property type="protein sequence ID" value="OBART10G16130.1"/>
    <property type="gene ID" value="OBART10G16130"/>
</dbReference>
<dbReference type="Pfam" id="PF14299">
    <property type="entry name" value="PP2"/>
    <property type="match status" value="2"/>
</dbReference>
<dbReference type="PaxDb" id="65489-OBART10G16130.1"/>
<keyword evidence="2" id="KW-1185">Reference proteome</keyword>
<evidence type="ECO:0000313" key="1">
    <source>
        <dbReference type="EnsemblPlants" id="OBART10G16130.1"/>
    </source>
</evidence>
<reference evidence="1" key="2">
    <citation type="submission" date="2015-03" db="UniProtKB">
        <authorList>
            <consortium name="EnsemblPlants"/>
        </authorList>
    </citation>
    <scope>IDENTIFICATION</scope>
</reference>
<dbReference type="CDD" id="cd22162">
    <property type="entry name" value="F-box_AtSKIP3-like"/>
    <property type="match status" value="1"/>
</dbReference>
<dbReference type="eggNOG" id="ENOG502QPMH">
    <property type="taxonomic scope" value="Eukaryota"/>
</dbReference>
<evidence type="ECO:0008006" key="3">
    <source>
        <dbReference type="Google" id="ProtNLM"/>
    </source>
</evidence>
<sequence>MGAGVSGLFGLGGDEGETSAAVGGAAAAGLGDLPELCAAEVLLRLDAPEICRLARLNHAFRGAAGADFVWEAKLPENYRYLMSFVEGGGGGDDGRQLRRRRWRPAGKKEIYARLARPVPFDGGSKEFWLEKSKGRVCMALSSKSLVITGIDDRRYWQHIPTAESRFHSVAYLQQIWWFEVVGEIDFSFPVGTYSLYFRIHLGKFYKRFGRRVCSTEHVHGWDKKPVRFQLSTSDGQHSLSQCSLGEPGSWVLYHAGDFVVSKPDQTIKLKFSMAQIDCTHTKGGLCVDSAFIYPKGFQQERMEFWLEKSKGRVCMALSSKSLVITGIDDRRYWQHIPTAESRFHSVAYLQQIWWFEVVGEIDFSFPVGTYSLYFRIHLGKFYKRFGRRVCSTEHVHGWDKKPVRFQLSTSDGQHSLSQCSLGEPGSWVLYHAGDFVVSKPDQTIKLKFSMAQIDCTHTKGGLCVDSAFIYPKGFQQERMVRSQKCRC</sequence>
<dbReference type="InterPro" id="IPR025886">
    <property type="entry name" value="PP2-like"/>
</dbReference>
<dbReference type="EnsemblPlants" id="OBART10G16130.1">
    <property type="protein sequence ID" value="OBART10G16130.1"/>
    <property type="gene ID" value="OBART10G16130"/>
</dbReference>
<accession>A0A0D3HFR9</accession>
<organism evidence="1">
    <name type="scientific">Oryza barthii</name>
    <dbReference type="NCBI Taxonomy" id="65489"/>
    <lineage>
        <taxon>Eukaryota</taxon>
        <taxon>Viridiplantae</taxon>
        <taxon>Streptophyta</taxon>
        <taxon>Embryophyta</taxon>
        <taxon>Tracheophyta</taxon>
        <taxon>Spermatophyta</taxon>
        <taxon>Magnoliopsida</taxon>
        <taxon>Liliopsida</taxon>
        <taxon>Poales</taxon>
        <taxon>Poaceae</taxon>
        <taxon>BOP clade</taxon>
        <taxon>Oryzoideae</taxon>
        <taxon>Oryzeae</taxon>
        <taxon>Oryzinae</taxon>
        <taxon>Oryza</taxon>
    </lineage>
</organism>
<dbReference type="PANTHER" id="PTHR31960:SF22">
    <property type="entry name" value="F-BOX PROTEIN PP2-A12"/>
    <property type="match status" value="1"/>
</dbReference>